<dbReference type="AlphaFoldDB" id="A0A382A4V7"/>
<proteinExistence type="predicted"/>
<evidence type="ECO:0000313" key="3">
    <source>
        <dbReference type="EMBL" id="SVA96271.1"/>
    </source>
</evidence>
<organism evidence="3">
    <name type="scientific">marine metagenome</name>
    <dbReference type="NCBI Taxonomy" id="408172"/>
    <lineage>
        <taxon>unclassified sequences</taxon>
        <taxon>metagenomes</taxon>
        <taxon>ecological metagenomes</taxon>
    </lineage>
</organism>
<dbReference type="PANTHER" id="PTHR43542">
    <property type="entry name" value="METHYLTRANSFERASE"/>
    <property type="match status" value="1"/>
</dbReference>
<gene>
    <name evidence="3" type="ORF">METZ01_LOCUS149125</name>
</gene>
<accession>A0A382A4V7</accession>
<dbReference type="InterPro" id="IPR029063">
    <property type="entry name" value="SAM-dependent_MTases_sf"/>
</dbReference>
<dbReference type="GO" id="GO:0031167">
    <property type="term" value="P:rRNA methylation"/>
    <property type="evidence" value="ECO:0007669"/>
    <property type="project" value="InterPro"/>
</dbReference>
<dbReference type="Gene3D" id="3.40.50.150">
    <property type="entry name" value="Vaccinia Virus protein VP39"/>
    <property type="match status" value="1"/>
</dbReference>
<sequence length="74" mass="7979">VPSGQSIRPTSDRNREAIFNILSHGLGFKFDGITVLDLFSGTGALGFEALSRGAYRVVFIDNKYSAIKSIKSNG</sequence>
<feature type="non-terminal residue" evidence="3">
    <location>
        <position position="74"/>
    </location>
</feature>
<keyword evidence="1" id="KW-0489">Methyltransferase</keyword>
<evidence type="ECO:0000256" key="1">
    <source>
        <dbReference type="ARBA" id="ARBA00022603"/>
    </source>
</evidence>
<name>A0A382A4V7_9ZZZZ</name>
<protein>
    <recommendedName>
        <fullName evidence="4">16S rRNA (Guanine(966)-N(2))-methyltransferase RsmD</fullName>
    </recommendedName>
</protein>
<dbReference type="PANTHER" id="PTHR43542:SF1">
    <property type="entry name" value="METHYLTRANSFERASE"/>
    <property type="match status" value="1"/>
</dbReference>
<dbReference type="SUPFAM" id="SSF53335">
    <property type="entry name" value="S-adenosyl-L-methionine-dependent methyltransferases"/>
    <property type="match status" value="1"/>
</dbReference>
<evidence type="ECO:0000256" key="2">
    <source>
        <dbReference type="ARBA" id="ARBA00022679"/>
    </source>
</evidence>
<reference evidence="3" key="1">
    <citation type="submission" date="2018-05" db="EMBL/GenBank/DDBJ databases">
        <authorList>
            <person name="Lanie J.A."/>
            <person name="Ng W.-L."/>
            <person name="Kazmierczak K.M."/>
            <person name="Andrzejewski T.M."/>
            <person name="Davidsen T.M."/>
            <person name="Wayne K.J."/>
            <person name="Tettelin H."/>
            <person name="Glass J.I."/>
            <person name="Rusch D."/>
            <person name="Podicherti R."/>
            <person name="Tsui H.-C.T."/>
            <person name="Winkler M.E."/>
        </authorList>
    </citation>
    <scope>NUCLEOTIDE SEQUENCE</scope>
</reference>
<dbReference type="GO" id="GO:0008168">
    <property type="term" value="F:methyltransferase activity"/>
    <property type="evidence" value="ECO:0007669"/>
    <property type="project" value="UniProtKB-KW"/>
</dbReference>
<dbReference type="Pfam" id="PF03602">
    <property type="entry name" value="Cons_hypoth95"/>
    <property type="match status" value="1"/>
</dbReference>
<feature type="non-terminal residue" evidence="3">
    <location>
        <position position="1"/>
    </location>
</feature>
<evidence type="ECO:0008006" key="4">
    <source>
        <dbReference type="Google" id="ProtNLM"/>
    </source>
</evidence>
<dbReference type="EMBL" id="UINC01023828">
    <property type="protein sequence ID" value="SVA96271.1"/>
    <property type="molecule type" value="Genomic_DNA"/>
</dbReference>
<dbReference type="InterPro" id="IPR004398">
    <property type="entry name" value="RNA_MeTrfase_RsmD"/>
</dbReference>
<keyword evidence="2" id="KW-0808">Transferase</keyword>